<dbReference type="InterPro" id="IPR044974">
    <property type="entry name" value="Disease_R_plants"/>
</dbReference>
<keyword evidence="1" id="KW-0677">Repeat</keyword>
<dbReference type="PROSITE" id="PS51450">
    <property type="entry name" value="LRR"/>
    <property type="match status" value="1"/>
</dbReference>
<feature type="domain" description="Disease resistance R13L4/SHOC-2-like LRR" evidence="4">
    <location>
        <begin position="397"/>
        <end position="501"/>
    </location>
</feature>
<dbReference type="InterPro" id="IPR027417">
    <property type="entry name" value="P-loop_NTPase"/>
</dbReference>
<evidence type="ECO:0000313" key="5">
    <source>
        <dbReference type="EMBL" id="MED6217046.1"/>
    </source>
</evidence>
<dbReference type="InterPro" id="IPR032675">
    <property type="entry name" value="LRR_dom_sf"/>
</dbReference>
<dbReference type="SUPFAM" id="SSF52540">
    <property type="entry name" value="P-loop containing nucleoside triphosphate hydrolases"/>
    <property type="match status" value="1"/>
</dbReference>
<dbReference type="Proteomes" id="UP001341840">
    <property type="component" value="Unassembled WGS sequence"/>
</dbReference>
<organism evidence="5 6">
    <name type="scientific">Stylosanthes scabra</name>
    <dbReference type="NCBI Taxonomy" id="79078"/>
    <lineage>
        <taxon>Eukaryota</taxon>
        <taxon>Viridiplantae</taxon>
        <taxon>Streptophyta</taxon>
        <taxon>Embryophyta</taxon>
        <taxon>Tracheophyta</taxon>
        <taxon>Spermatophyta</taxon>
        <taxon>Magnoliopsida</taxon>
        <taxon>eudicotyledons</taxon>
        <taxon>Gunneridae</taxon>
        <taxon>Pentapetalae</taxon>
        <taxon>rosids</taxon>
        <taxon>fabids</taxon>
        <taxon>Fabales</taxon>
        <taxon>Fabaceae</taxon>
        <taxon>Papilionoideae</taxon>
        <taxon>50 kb inversion clade</taxon>
        <taxon>dalbergioids sensu lato</taxon>
        <taxon>Dalbergieae</taxon>
        <taxon>Pterocarpus clade</taxon>
        <taxon>Stylosanthes</taxon>
    </lineage>
</organism>
<name>A0ABU6Z5K7_9FABA</name>
<sequence length="748" mass="86150">MRLLHPHQTTLVVSNLTPPEYTDEGQRLAENEAFVLFHLKAFKQRKPEEEYLDSSKQVVKYCAGLPLALEVLGSHLYGRSIEAWHSALAKLKSFPHVDIFETLKISYDGLDSMDKDIFLDIAYFFKGRSKRHVINILKGCDYHAEIGVTTLVDRSLLTINNKGSYEVLEMHDLVEEMGKHIVIQESPNDPSKRSRLRCYKDIDHVLTQNKGTEATHSIILSNICFEMRWRDLTLSNISQLKVLILNGLKVPIVSYIPSSLRILHWEECPMETLPFIDQYYDLVEIVIRFSSSIVQVWHGKKFLEKLKYLELYNCSRLKQIPDLSEAPNLKILYLDGCYEVDGFPSYLTRHKSLVKLILRKCSSLETLGSKLEMSSLKELDIAFCKSLRKLPEFGECMRHLSILSLWRTAIEELPMTVGCLVGLYYLNLYGCSELYCLPSSIGCLVGLNWLNFKNCNRLTCLPDSIQELKSLQVFDLYNCPNVYQSLHSLSGITSLVTLKLEACFFTSQESLSYDLGHLVSLTDLDLSNNKFERVPINIHELSGLRCLTLDGCVHLKVLPELPSSIRKLNARDCISLDPWNLNAISKTCFGFAASVKYDPDELLQMCVTQKRIRLNIGDEIPLWFVHHEQGNGVSVTLPHNETMALALYFRLCPMNWNENYRECSFNLFVICNGEIFLEFNTRMIWERETEYAQHLVFCLTSDYFVDQFCQDYCFELKLPNQCPIVVQISGARWVCKQDMQDLKEKKQN</sequence>
<evidence type="ECO:0000313" key="6">
    <source>
        <dbReference type="Proteomes" id="UP001341840"/>
    </source>
</evidence>
<accession>A0ABU6Z5K7</accession>
<dbReference type="Gene3D" id="3.80.10.10">
    <property type="entry name" value="Ribonuclease Inhibitor"/>
    <property type="match status" value="3"/>
</dbReference>
<feature type="domain" description="Disease resistance protein Roq1-like winged-helix" evidence="3">
    <location>
        <begin position="113"/>
        <end position="185"/>
    </location>
</feature>
<evidence type="ECO:0000259" key="4">
    <source>
        <dbReference type="Pfam" id="PF23598"/>
    </source>
</evidence>
<reference evidence="5 6" key="1">
    <citation type="journal article" date="2023" name="Plants (Basel)">
        <title>Bridging the Gap: Combining Genomics and Transcriptomics Approaches to Understand Stylosanthes scabra, an Orphan Legume from the Brazilian Caatinga.</title>
        <authorList>
            <person name="Ferreira-Neto J.R.C."/>
            <person name="da Silva M.D."/>
            <person name="Binneck E."/>
            <person name="de Melo N.F."/>
            <person name="da Silva R.H."/>
            <person name="de Melo A.L.T.M."/>
            <person name="Pandolfi V."/>
            <person name="Bustamante F.O."/>
            <person name="Brasileiro-Vidal A.C."/>
            <person name="Benko-Iseppon A.M."/>
        </authorList>
    </citation>
    <scope>NUCLEOTIDE SEQUENCE [LARGE SCALE GENOMIC DNA]</scope>
    <source>
        <tissue evidence="5">Leaves</tissue>
    </source>
</reference>
<dbReference type="InterPro" id="IPR055414">
    <property type="entry name" value="LRR_R13L4/SHOC2-like"/>
</dbReference>
<comment type="caution">
    <text evidence="5">The sequence shown here is derived from an EMBL/GenBank/DDBJ whole genome shotgun (WGS) entry which is preliminary data.</text>
</comment>
<keyword evidence="6" id="KW-1185">Reference proteome</keyword>
<dbReference type="PANTHER" id="PTHR11017">
    <property type="entry name" value="LEUCINE-RICH REPEAT-CONTAINING PROTEIN"/>
    <property type="match status" value="1"/>
</dbReference>
<evidence type="ECO:0000256" key="2">
    <source>
        <dbReference type="ARBA" id="ARBA00022821"/>
    </source>
</evidence>
<evidence type="ECO:0000259" key="3">
    <source>
        <dbReference type="Pfam" id="PF23282"/>
    </source>
</evidence>
<dbReference type="InterPro" id="IPR042197">
    <property type="entry name" value="Apaf_helical"/>
</dbReference>
<protein>
    <submittedName>
        <fullName evidence="5">Uncharacterized protein</fullName>
    </submittedName>
</protein>
<dbReference type="EMBL" id="JASCZI010271897">
    <property type="protein sequence ID" value="MED6217046.1"/>
    <property type="molecule type" value="Genomic_DNA"/>
</dbReference>
<dbReference type="PRINTS" id="PR00364">
    <property type="entry name" value="DISEASERSIST"/>
</dbReference>
<dbReference type="Pfam" id="PF23282">
    <property type="entry name" value="WHD_ROQ1"/>
    <property type="match status" value="1"/>
</dbReference>
<gene>
    <name evidence="5" type="ORF">PIB30_014031</name>
</gene>
<dbReference type="Gene3D" id="1.10.8.430">
    <property type="entry name" value="Helical domain of apoptotic protease-activating factors"/>
    <property type="match status" value="1"/>
</dbReference>
<dbReference type="PANTHER" id="PTHR11017:SF559">
    <property type="entry name" value="DISEASE RESISTANCE PROTEIN CHL1"/>
    <property type="match status" value="1"/>
</dbReference>
<evidence type="ECO:0000256" key="1">
    <source>
        <dbReference type="ARBA" id="ARBA00022737"/>
    </source>
</evidence>
<dbReference type="SUPFAM" id="SSF52058">
    <property type="entry name" value="L domain-like"/>
    <property type="match status" value="1"/>
</dbReference>
<dbReference type="InterPro" id="IPR058192">
    <property type="entry name" value="WHD_ROQ1-like"/>
</dbReference>
<proteinExistence type="predicted"/>
<keyword evidence="2" id="KW-0611">Plant defense</keyword>
<dbReference type="Pfam" id="PF23598">
    <property type="entry name" value="LRR_14"/>
    <property type="match status" value="1"/>
</dbReference>
<dbReference type="InterPro" id="IPR001611">
    <property type="entry name" value="Leu-rich_rpt"/>
</dbReference>